<dbReference type="GO" id="GO:0003676">
    <property type="term" value="F:nucleic acid binding"/>
    <property type="evidence" value="ECO:0007669"/>
    <property type="project" value="InterPro"/>
</dbReference>
<dbReference type="InterPro" id="IPR001878">
    <property type="entry name" value="Znf_CCHC"/>
</dbReference>
<dbReference type="Proteomes" id="UP000323000">
    <property type="component" value="Chromosome 12"/>
</dbReference>
<comment type="caution">
    <text evidence="4">The sequence shown here is derived from an EMBL/GenBank/DDBJ whole genome shotgun (WGS) entry which is preliminary data.</text>
</comment>
<keyword evidence="1" id="KW-0479">Metal-binding</keyword>
<evidence type="ECO:0000313" key="5">
    <source>
        <dbReference type="Proteomes" id="UP000323000"/>
    </source>
</evidence>
<dbReference type="Pfam" id="PF14111">
    <property type="entry name" value="DUF4283"/>
    <property type="match status" value="1"/>
</dbReference>
<sequence length="577" mass="63615">MNSEELEMLCSALSIREKERPIGTLDNNLKVKGERVLSLCLVGKILTTKAVNRETFINVMTSIWRTSEGVDIEALEGNVFAFHFKNSEDRKRIQSGGPWSFDRALIALEEPTGAGDIAQMEFNKDSGNFLESMIGEVKEVDLIEAKIIGGRIIRVRVVISTTEPLMRSLRVDLLGSGEITTLLLRYERLQDYCFKCSRLGHSFTDCSEPGPGKEATTEAMARLNVWLRTDSPPKRVNYRRGPFERQSWGNKEGKPFSRADQGNWRAGTIWKGTGKKPPESHAGGRSGNFGIIIGLVGEMQGHQNVSRQKGQVLQGGQVGVMHSLEPCKNLMRNDAAINISGGDKITEIKFSEGEEQQFQARKSLESSQAKELGLSGEAAQVNNMQVDLPIVSGPTREPSPKTNLKVHPNSSGLSTDPVQQRKLPDTILIGSPSTSIQTLKKVHNSVKWKRAARTKGGQSDLGEIISLGKRGSFELSEEIQFKAKRTKAGLFESGDEGFSNFSLDKVEDNVVVCDTMEVPSSEVVRQLVTQPESVTSQEGMNISSILSGKKGSNKPAIALARQALLRKSDLIWRRHVR</sequence>
<accession>A0A5C7GYL2</accession>
<evidence type="ECO:0000256" key="2">
    <source>
        <dbReference type="SAM" id="MobiDB-lite"/>
    </source>
</evidence>
<evidence type="ECO:0000259" key="3">
    <source>
        <dbReference type="PROSITE" id="PS50158"/>
    </source>
</evidence>
<name>A0A5C7GYL2_9ROSI</name>
<protein>
    <recommendedName>
        <fullName evidence="3">CCHC-type domain-containing protein</fullName>
    </recommendedName>
</protein>
<feature type="region of interest" description="Disordered" evidence="2">
    <location>
        <begin position="392"/>
        <end position="418"/>
    </location>
</feature>
<dbReference type="GO" id="GO:0008270">
    <property type="term" value="F:zinc ion binding"/>
    <property type="evidence" value="ECO:0007669"/>
    <property type="project" value="UniProtKB-KW"/>
</dbReference>
<dbReference type="InterPro" id="IPR025836">
    <property type="entry name" value="Zn_knuckle_CX2CX4HX4C"/>
</dbReference>
<dbReference type="PROSITE" id="PS50158">
    <property type="entry name" value="ZF_CCHC"/>
    <property type="match status" value="1"/>
</dbReference>
<feature type="compositionally biased region" description="Polar residues" evidence="2">
    <location>
        <begin position="408"/>
        <end position="418"/>
    </location>
</feature>
<keyword evidence="1" id="KW-0862">Zinc</keyword>
<gene>
    <name evidence="4" type="ORF">EZV62_025277</name>
</gene>
<dbReference type="EMBL" id="VAHF01000012">
    <property type="protein sequence ID" value="TXG49402.1"/>
    <property type="molecule type" value="Genomic_DNA"/>
</dbReference>
<keyword evidence="1" id="KW-0863">Zinc-finger</keyword>
<evidence type="ECO:0000313" key="4">
    <source>
        <dbReference type="EMBL" id="TXG49402.1"/>
    </source>
</evidence>
<dbReference type="OrthoDB" id="1750790at2759"/>
<organism evidence="4 5">
    <name type="scientific">Acer yangbiense</name>
    <dbReference type="NCBI Taxonomy" id="1000413"/>
    <lineage>
        <taxon>Eukaryota</taxon>
        <taxon>Viridiplantae</taxon>
        <taxon>Streptophyta</taxon>
        <taxon>Embryophyta</taxon>
        <taxon>Tracheophyta</taxon>
        <taxon>Spermatophyta</taxon>
        <taxon>Magnoliopsida</taxon>
        <taxon>eudicotyledons</taxon>
        <taxon>Gunneridae</taxon>
        <taxon>Pentapetalae</taxon>
        <taxon>rosids</taxon>
        <taxon>malvids</taxon>
        <taxon>Sapindales</taxon>
        <taxon>Sapindaceae</taxon>
        <taxon>Hippocastanoideae</taxon>
        <taxon>Acereae</taxon>
        <taxon>Acer</taxon>
    </lineage>
</organism>
<dbReference type="Pfam" id="PF14392">
    <property type="entry name" value="zf-CCHC_4"/>
    <property type="match status" value="1"/>
</dbReference>
<feature type="region of interest" description="Disordered" evidence="2">
    <location>
        <begin position="237"/>
        <end position="261"/>
    </location>
</feature>
<evidence type="ECO:0000256" key="1">
    <source>
        <dbReference type="PROSITE-ProRule" id="PRU00047"/>
    </source>
</evidence>
<reference evidence="5" key="1">
    <citation type="journal article" date="2019" name="Gigascience">
        <title>De novo genome assembly of the endangered Acer yangbiense, a plant species with extremely small populations endemic to Yunnan Province, China.</title>
        <authorList>
            <person name="Yang J."/>
            <person name="Wariss H.M."/>
            <person name="Tao L."/>
            <person name="Zhang R."/>
            <person name="Yun Q."/>
            <person name="Hollingsworth P."/>
            <person name="Dao Z."/>
            <person name="Luo G."/>
            <person name="Guo H."/>
            <person name="Ma Y."/>
            <person name="Sun W."/>
        </authorList>
    </citation>
    <scope>NUCLEOTIDE SEQUENCE [LARGE SCALE GENOMIC DNA]</scope>
    <source>
        <strain evidence="5">cv. Malutang</strain>
    </source>
</reference>
<dbReference type="AlphaFoldDB" id="A0A5C7GYL2"/>
<dbReference type="PANTHER" id="PTHR31286:SF167">
    <property type="entry name" value="OS09G0268800 PROTEIN"/>
    <property type="match status" value="1"/>
</dbReference>
<dbReference type="InterPro" id="IPR040256">
    <property type="entry name" value="At4g02000-like"/>
</dbReference>
<dbReference type="PANTHER" id="PTHR31286">
    <property type="entry name" value="GLYCINE-RICH CELL WALL STRUCTURAL PROTEIN 1.8-LIKE"/>
    <property type="match status" value="1"/>
</dbReference>
<keyword evidence="5" id="KW-1185">Reference proteome</keyword>
<proteinExistence type="predicted"/>
<dbReference type="InterPro" id="IPR025558">
    <property type="entry name" value="DUF4283"/>
</dbReference>
<feature type="domain" description="CCHC-type" evidence="3">
    <location>
        <begin position="193"/>
        <end position="208"/>
    </location>
</feature>